<dbReference type="Proteomes" id="UP000009168">
    <property type="component" value="Unassembled WGS sequence"/>
</dbReference>
<dbReference type="InterPro" id="IPR027038">
    <property type="entry name" value="RanGap"/>
</dbReference>
<reference evidence="2" key="1">
    <citation type="journal article" date="2006" name="PLoS Biol.">
        <title>Macronuclear genome sequence of the ciliate Tetrahymena thermophila, a model eukaryote.</title>
        <authorList>
            <person name="Eisen J.A."/>
            <person name="Coyne R.S."/>
            <person name="Wu M."/>
            <person name="Wu D."/>
            <person name="Thiagarajan M."/>
            <person name="Wortman J.R."/>
            <person name="Badger J.H."/>
            <person name="Ren Q."/>
            <person name="Amedeo P."/>
            <person name="Jones K.M."/>
            <person name="Tallon L.J."/>
            <person name="Delcher A.L."/>
            <person name="Salzberg S.L."/>
            <person name="Silva J.C."/>
            <person name="Haas B.J."/>
            <person name="Majoros W.H."/>
            <person name="Farzad M."/>
            <person name="Carlton J.M."/>
            <person name="Smith R.K. Jr."/>
            <person name="Garg J."/>
            <person name="Pearlman R.E."/>
            <person name="Karrer K.M."/>
            <person name="Sun L."/>
            <person name="Manning G."/>
            <person name="Elde N.C."/>
            <person name="Turkewitz A.P."/>
            <person name="Asai D.J."/>
            <person name="Wilkes D.E."/>
            <person name="Wang Y."/>
            <person name="Cai H."/>
            <person name="Collins K."/>
            <person name="Stewart B.A."/>
            <person name="Lee S.R."/>
            <person name="Wilamowska K."/>
            <person name="Weinberg Z."/>
            <person name="Ruzzo W.L."/>
            <person name="Wloga D."/>
            <person name="Gaertig J."/>
            <person name="Frankel J."/>
            <person name="Tsao C.-C."/>
            <person name="Gorovsky M.A."/>
            <person name="Keeling P.J."/>
            <person name="Waller R.F."/>
            <person name="Patron N.J."/>
            <person name="Cherry J.M."/>
            <person name="Stover N.A."/>
            <person name="Krieger C.J."/>
            <person name="del Toro C."/>
            <person name="Ryder H.F."/>
            <person name="Williamson S.C."/>
            <person name="Barbeau R.A."/>
            <person name="Hamilton E.P."/>
            <person name="Orias E."/>
        </authorList>
    </citation>
    <scope>NUCLEOTIDE SEQUENCE [LARGE SCALE GENOMIC DNA]</scope>
    <source>
        <strain evidence="2">SB210</strain>
    </source>
</reference>
<evidence type="ECO:0000313" key="1">
    <source>
        <dbReference type="EMBL" id="EAS01540.2"/>
    </source>
</evidence>
<dbReference type="GO" id="GO:0048471">
    <property type="term" value="C:perinuclear region of cytoplasm"/>
    <property type="evidence" value="ECO:0007669"/>
    <property type="project" value="TreeGrafter"/>
</dbReference>
<dbReference type="KEGG" id="tet:TTHERM_00899390"/>
<dbReference type="GO" id="GO:0006913">
    <property type="term" value="P:nucleocytoplasmic transport"/>
    <property type="evidence" value="ECO:0007669"/>
    <property type="project" value="TreeGrafter"/>
</dbReference>
<dbReference type="GeneID" id="7846178"/>
<gene>
    <name evidence="1" type="ORF">TTHERM_00899390</name>
</gene>
<sequence length="654" mass="75798">MLVSQFVITYYFNYFEVIFDDLIIGPSIQFRCSKRCFKRGKKKQKNIYIIIKNKKLLQKMRFKRKFSFQNKKKQQKLQDAKINGKDLLNLIRFLSQNIYRNCEFSVYKCNQESAFILVKEEDTTQLAMIQIKELELQKYLKNEREVDNQIDKNNSSQLLTNIENKQYYITKSNDLYQILKKNQDLTKLGVEIQIYEIEQINIDYQQQSSFLNEGQGISYHHIAYSEINDSGNENIKAIQIKSIYEIIQHYSSQYQSIIQMLISGDLVESLIKRINLCQNIEVLTLQLNSSNIAKKQAAVLGQGISRCVNLNNLDLNLGVNQIDDCGLEELTSEFHKCRQLKDLNLNVFYNQIGSKGAITLGQKLAHCYNLQTLQIHIGSNQINSDGFIGLAEGLCEIKQLKKLELINPYSQICSKGHHGFERQIRKCANLEYLSIQIQENLIGQNDKVGENYSQNQEITQNSKIKTYSVNIEKNNLNSEWMTIFSRSLSELKYLQVLNLNFKLCNLGTEEIKMLGKAFICLSGLKTLNLQLQENTIQHEGVSQFMNELEYCFSLVNLEIQMEQSKLNLESCQSISNSLSKLPVLNTVKINFKNCEIQPDSMVALVAKLKFNDSLQFIFFDLCYNNITKAAFQKSKSLINKICKLVRFSYKVEIW</sequence>
<dbReference type="InParanoid" id="Q23YC4"/>
<dbReference type="SUPFAM" id="SSF52047">
    <property type="entry name" value="RNI-like"/>
    <property type="match status" value="1"/>
</dbReference>
<proteinExistence type="predicted"/>
<dbReference type="PANTHER" id="PTHR24113:SF15">
    <property type="entry name" value="NACHT DOMAIN-CONTAINING PROTEIN"/>
    <property type="match status" value="1"/>
</dbReference>
<dbReference type="GO" id="GO:0005096">
    <property type="term" value="F:GTPase activator activity"/>
    <property type="evidence" value="ECO:0007669"/>
    <property type="project" value="InterPro"/>
</dbReference>
<accession>Q23YC4</accession>
<dbReference type="Gene3D" id="3.80.10.10">
    <property type="entry name" value="Ribonuclease Inhibitor"/>
    <property type="match status" value="3"/>
</dbReference>
<protein>
    <recommendedName>
        <fullName evidence="3">Kinase domain protein</fullName>
    </recommendedName>
</protein>
<dbReference type="GO" id="GO:0005634">
    <property type="term" value="C:nucleus"/>
    <property type="evidence" value="ECO:0007669"/>
    <property type="project" value="TreeGrafter"/>
</dbReference>
<evidence type="ECO:0008006" key="3">
    <source>
        <dbReference type="Google" id="ProtNLM"/>
    </source>
</evidence>
<dbReference type="HOGENOM" id="CLU_556111_0_0_1"/>
<dbReference type="GO" id="GO:0005829">
    <property type="term" value="C:cytosol"/>
    <property type="evidence" value="ECO:0007669"/>
    <property type="project" value="TreeGrafter"/>
</dbReference>
<keyword evidence="2" id="KW-1185">Reference proteome</keyword>
<dbReference type="GO" id="GO:0031267">
    <property type="term" value="F:small GTPase binding"/>
    <property type="evidence" value="ECO:0007669"/>
    <property type="project" value="TreeGrafter"/>
</dbReference>
<evidence type="ECO:0000313" key="2">
    <source>
        <dbReference type="Proteomes" id="UP000009168"/>
    </source>
</evidence>
<dbReference type="InterPro" id="IPR032675">
    <property type="entry name" value="LRR_dom_sf"/>
</dbReference>
<dbReference type="PANTHER" id="PTHR24113">
    <property type="entry name" value="RAN GTPASE-ACTIVATING PROTEIN 1"/>
    <property type="match status" value="1"/>
</dbReference>
<organism evidence="1 2">
    <name type="scientific">Tetrahymena thermophila (strain SB210)</name>
    <dbReference type="NCBI Taxonomy" id="312017"/>
    <lineage>
        <taxon>Eukaryota</taxon>
        <taxon>Sar</taxon>
        <taxon>Alveolata</taxon>
        <taxon>Ciliophora</taxon>
        <taxon>Intramacronucleata</taxon>
        <taxon>Oligohymenophorea</taxon>
        <taxon>Hymenostomatida</taxon>
        <taxon>Tetrahymenina</taxon>
        <taxon>Tetrahymenidae</taxon>
        <taxon>Tetrahymena</taxon>
    </lineage>
</organism>
<dbReference type="RefSeq" id="XP_001021785.2">
    <property type="nucleotide sequence ID" value="XM_001021785.2"/>
</dbReference>
<dbReference type="AlphaFoldDB" id="Q23YC4"/>
<name>Q23YC4_TETTS</name>
<dbReference type="EMBL" id="GG662601">
    <property type="protein sequence ID" value="EAS01540.2"/>
    <property type="molecule type" value="Genomic_DNA"/>
</dbReference>